<keyword evidence="2" id="KW-1133">Transmembrane helix</keyword>
<accession>D5V791</accession>
<name>D5V791_ARCNC</name>
<dbReference type="AlphaFoldDB" id="D5V791"/>
<reference evidence="3 4" key="1">
    <citation type="journal article" date="2010" name="Stand. Genomic Sci.">
        <title>Complete genome sequence of Arcobacter nitrofigilis type strain (CI).</title>
        <authorList>
            <person name="Pati A."/>
            <person name="Gronow S."/>
            <person name="Lapidus A."/>
            <person name="Copeland A."/>
            <person name="Glavina Del Rio T."/>
            <person name="Nolan M."/>
            <person name="Lucas S."/>
            <person name="Tice H."/>
            <person name="Cheng J.F."/>
            <person name="Han C."/>
            <person name="Chertkov O."/>
            <person name="Bruce D."/>
            <person name="Tapia R."/>
            <person name="Goodwin L."/>
            <person name="Pitluck S."/>
            <person name="Liolios K."/>
            <person name="Ivanova N."/>
            <person name="Mavromatis K."/>
            <person name="Chen A."/>
            <person name="Palaniappan K."/>
            <person name="Land M."/>
            <person name="Hauser L."/>
            <person name="Chang Y.J."/>
            <person name="Jeffries C.D."/>
            <person name="Detter J.C."/>
            <person name="Rohde M."/>
            <person name="Goker M."/>
            <person name="Bristow J."/>
            <person name="Eisen J.A."/>
            <person name="Markowitz V."/>
            <person name="Hugenholtz P."/>
            <person name="Klenk H.P."/>
            <person name="Kyrpides N.C."/>
        </authorList>
    </citation>
    <scope>NUCLEOTIDE SEQUENCE [LARGE SCALE GENOMIC DNA]</scope>
    <source>
        <strain evidence="4">ATCC 33309 / DSM 7299 / CCUG 15893 / LMG 7604 / NCTC 12251 / CI</strain>
    </source>
</reference>
<feature type="coiled-coil region" evidence="1">
    <location>
        <begin position="161"/>
        <end position="188"/>
    </location>
</feature>
<dbReference type="InterPro" id="IPR011990">
    <property type="entry name" value="TPR-like_helical_dom_sf"/>
</dbReference>
<keyword evidence="3" id="KW-0449">Lipoprotein</keyword>
<feature type="transmembrane region" description="Helical" evidence="2">
    <location>
        <begin position="9"/>
        <end position="28"/>
    </location>
</feature>
<evidence type="ECO:0000256" key="1">
    <source>
        <dbReference type="SAM" id="Coils"/>
    </source>
</evidence>
<evidence type="ECO:0000313" key="3">
    <source>
        <dbReference type="EMBL" id="ADG94511.1"/>
    </source>
</evidence>
<keyword evidence="2" id="KW-0472">Membrane</keyword>
<sequence length="444" mass="51235" precursor="true">MKKKECIKLFFNTIFVFSFCGCAAISGYQDSMNTFDNNLESKNCDYTQIEEKIKDNDDPILWGIQGGSLARNCFAYKKSNGFFDEAEEKYKQTVDEDTIFDNTLEASKSILVNNNANEYEGNIYEKVMVNTYKALNYASLHDSANTRVEFNRALDRQRRAKDYFRSEIQKKEANLEKENKEAEDTVYKQYDSLLNDFKAYPDFINPFTTYMAGVYFLLDGDTVKARDLLKESMEMQPSNKQIKSDYKLSNKYLDSSLRESKEKYAWIIYENGQGMIKDEIRIDIPLFIFSRNVIYTGIALPKIVERSSSYAYLDINGKDTTEVCNMDNVIKTEFKKRFPAILSEAIANTITKTITQKQLNDSSPLAGFLGFLYQSFTNRADVRSWTALPKNFQSLRVKLDGKPIEIKNNEGKIIKEVFIPNDKNALIYVKSQVIGNNIIHKILF</sequence>
<dbReference type="HOGENOM" id="CLU_035715_2_1_7"/>
<dbReference type="Proteomes" id="UP000000939">
    <property type="component" value="Chromosome"/>
</dbReference>
<keyword evidence="2" id="KW-0812">Transmembrane</keyword>
<protein>
    <submittedName>
        <fullName evidence="3">Putative lipoprotein</fullName>
    </submittedName>
</protein>
<dbReference type="EMBL" id="CP001999">
    <property type="protein sequence ID" value="ADG94511.1"/>
    <property type="molecule type" value="Genomic_DNA"/>
</dbReference>
<evidence type="ECO:0000313" key="4">
    <source>
        <dbReference type="Proteomes" id="UP000000939"/>
    </source>
</evidence>
<dbReference type="PROSITE" id="PS51257">
    <property type="entry name" value="PROKAR_LIPOPROTEIN"/>
    <property type="match status" value="1"/>
</dbReference>
<keyword evidence="1" id="KW-0175">Coiled coil</keyword>
<dbReference type="STRING" id="572480.Arnit_2863"/>
<keyword evidence="4" id="KW-1185">Reference proteome</keyword>
<dbReference type="RefSeq" id="WP_013136656.1">
    <property type="nucleotide sequence ID" value="NC_014166.1"/>
</dbReference>
<organism evidence="3 4">
    <name type="scientific">Arcobacter nitrofigilis (strain ATCC 33309 / DSM 7299 / CCUG 15893 / LMG 7604 / NCTC 12251 / CI)</name>
    <name type="common">Campylobacter nitrofigilis</name>
    <dbReference type="NCBI Taxonomy" id="572480"/>
    <lineage>
        <taxon>Bacteria</taxon>
        <taxon>Pseudomonadati</taxon>
        <taxon>Campylobacterota</taxon>
        <taxon>Epsilonproteobacteria</taxon>
        <taxon>Campylobacterales</taxon>
        <taxon>Arcobacteraceae</taxon>
        <taxon>Arcobacter</taxon>
    </lineage>
</organism>
<evidence type="ECO:0000256" key="2">
    <source>
        <dbReference type="SAM" id="Phobius"/>
    </source>
</evidence>
<dbReference type="OrthoDB" id="5329991at2"/>
<dbReference type="eggNOG" id="COG3014">
    <property type="taxonomic scope" value="Bacteria"/>
</dbReference>
<dbReference type="Gene3D" id="1.25.40.10">
    <property type="entry name" value="Tetratricopeptide repeat domain"/>
    <property type="match status" value="1"/>
</dbReference>
<gene>
    <name evidence="3" type="ordered locus">Arnit_2863</name>
</gene>
<dbReference type="KEGG" id="ant:Arnit_2863"/>
<proteinExistence type="predicted"/>